<organism evidence="3 4">
    <name type="scientific">Aquimarina rubra</name>
    <dbReference type="NCBI Taxonomy" id="1920033"/>
    <lineage>
        <taxon>Bacteria</taxon>
        <taxon>Pseudomonadati</taxon>
        <taxon>Bacteroidota</taxon>
        <taxon>Flavobacteriia</taxon>
        <taxon>Flavobacteriales</taxon>
        <taxon>Flavobacteriaceae</taxon>
        <taxon>Aquimarina</taxon>
    </lineage>
</organism>
<dbReference type="RefSeq" id="WP_378289054.1">
    <property type="nucleotide sequence ID" value="NZ_JBHULE010000002.1"/>
</dbReference>
<reference evidence="4" key="1">
    <citation type="journal article" date="2019" name="Int. J. Syst. Evol. Microbiol.">
        <title>The Global Catalogue of Microorganisms (GCM) 10K type strain sequencing project: providing services to taxonomists for standard genome sequencing and annotation.</title>
        <authorList>
            <consortium name="The Broad Institute Genomics Platform"/>
            <consortium name="The Broad Institute Genome Sequencing Center for Infectious Disease"/>
            <person name="Wu L."/>
            <person name="Ma J."/>
        </authorList>
    </citation>
    <scope>NUCLEOTIDE SEQUENCE [LARGE SCALE GENOMIC DNA]</scope>
    <source>
        <strain evidence="4">KCTC 52274</strain>
    </source>
</reference>
<comment type="similarity">
    <text evidence="1">Belongs to the CIA30 family.</text>
</comment>
<dbReference type="InterPro" id="IPR039131">
    <property type="entry name" value="NDUFAF1"/>
</dbReference>
<dbReference type="Proteomes" id="UP001597319">
    <property type="component" value="Unassembled WGS sequence"/>
</dbReference>
<dbReference type="InterPro" id="IPR008979">
    <property type="entry name" value="Galactose-bd-like_sf"/>
</dbReference>
<evidence type="ECO:0000259" key="2">
    <source>
        <dbReference type="Pfam" id="PF08547"/>
    </source>
</evidence>
<evidence type="ECO:0000313" key="3">
    <source>
        <dbReference type="EMBL" id="MFD2561393.1"/>
    </source>
</evidence>
<feature type="domain" description="NADH:ubiquinone oxidoreductase intermediate-associated protein 30" evidence="2">
    <location>
        <begin position="8"/>
        <end position="158"/>
    </location>
</feature>
<dbReference type="SUPFAM" id="SSF49785">
    <property type="entry name" value="Galactose-binding domain-like"/>
    <property type="match status" value="1"/>
</dbReference>
<gene>
    <name evidence="3" type="ORF">ACFSR1_01850</name>
</gene>
<dbReference type="EMBL" id="JBHULE010000002">
    <property type="protein sequence ID" value="MFD2561393.1"/>
    <property type="molecule type" value="Genomic_DNA"/>
</dbReference>
<evidence type="ECO:0000313" key="4">
    <source>
        <dbReference type="Proteomes" id="UP001597319"/>
    </source>
</evidence>
<accession>A0ABW5L914</accession>
<proteinExistence type="inferred from homology"/>
<evidence type="ECO:0000256" key="1">
    <source>
        <dbReference type="ARBA" id="ARBA00007884"/>
    </source>
</evidence>
<protein>
    <submittedName>
        <fullName evidence="3">CIA30 family protein</fullName>
    </submittedName>
</protein>
<comment type="caution">
    <text evidence="3">The sequence shown here is derived from an EMBL/GenBank/DDBJ whole genome shotgun (WGS) entry which is preliminary data.</text>
</comment>
<dbReference type="PANTHER" id="PTHR13194:SF19">
    <property type="entry name" value="NAD(P)-BINDING ROSSMANN-FOLD SUPERFAMILY PROTEIN"/>
    <property type="match status" value="1"/>
</dbReference>
<dbReference type="PANTHER" id="PTHR13194">
    <property type="entry name" value="COMPLEX I INTERMEDIATE-ASSOCIATED PROTEIN 30"/>
    <property type="match status" value="1"/>
</dbReference>
<dbReference type="InterPro" id="IPR013857">
    <property type="entry name" value="NADH-UbQ_OxRdtase-assoc_prot30"/>
</dbReference>
<sequence length="164" mass="18698">MTTSLLIFDFDKNSNLSNWNVVDDGVMGGLSQGNFEINNEGNAVFSGTVSLENNGGFSSVRYRFDTKNVKGYTKVLVRLRGDKKKYQFRTKTNANDRFSYIANFETTGDWQTIEISLSEMYPAFRGRTLDLPNYPAETMQEIAFLIGNKKAEQFRLEIDTIELK</sequence>
<name>A0ABW5L914_9FLAO</name>
<keyword evidence="4" id="KW-1185">Reference proteome</keyword>
<dbReference type="Pfam" id="PF08547">
    <property type="entry name" value="CIA30"/>
    <property type="match status" value="1"/>
</dbReference>